<feature type="domain" description="Transglutaminase-like" evidence="1">
    <location>
        <begin position="168"/>
        <end position="235"/>
    </location>
</feature>
<dbReference type="PANTHER" id="PTHR33490">
    <property type="entry name" value="BLR5614 PROTEIN-RELATED"/>
    <property type="match status" value="1"/>
</dbReference>
<dbReference type="AlphaFoldDB" id="A0A1G8BW13"/>
<dbReference type="PANTHER" id="PTHR33490:SF6">
    <property type="entry name" value="SLL1049 PROTEIN"/>
    <property type="match status" value="1"/>
</dbReference>
<dbReference type="STRING" id="366584.SAMN05216377_121135"/>
<dbReference type="SUPFAM" id="SSF54001">
    <property type="entry name" value="Cysteine proteinases"/>
    <property type="match status" value="1"/>
</dbReference>
<gene>
    <name evidence="2" type="ORF">SAMN05216377_121135</name>
</gene>
<dbReference type="GO" id="GO:0006508">
    <property type="term" value="P:proteolysis"/>
    <property type="evidence" value="ECO:0007669"/>
    <property type="project" value="UniProtKB-KW"/>
</dbReference>
<name>A0A1G8BW13_PSEOR</name>
<dbReference type="GO" id="GO:0008233">
    <property type="term" value="F:peptidase activity"/>
    <property type="evidence" value="ECO:0007669"/>
    <property type="project" value="UniProtKB-KW"/>
</dbReference>
<dbReference type="RefSeq" id="WP_093089409.1">
    <property type="nucleotide sequence ID" value="NZ_FNBE01000021.1"/>
</dbReference>
<organism evidence="2 3">
    <name type="scientific">Pseudonocardia oroxyli</name>
    <dbReference type="NCBI Taxonomy" id="366584"/>
    <lineage>
        <taxon>Bacteria</taxon>
        <taxon>Bacillati</taxon>
        <taxon>Actinomycetota</taxon>
        <taxon>Actinomycetes</taxon>
        <taxon>Pseudonocardiales</taxon>
        <taxon>Pseudonocardiaceae</taxon>
        <taxon>Pseudonocardia</taxon>
    </lineage>
</organism>
<keyword evidence="2" id="KW-0645">Protease</keyword>
<evidence type="ECO:0000313" key="2">
    <source>
        <dbReference type="EMBL" id="SDH37371.1"/>
    </source>
</evidence>
<keyword evidence="2" id="KW-0378">Hydrolase</keyword>
<dbReference type="Pfam" id="PF01841">
    <property type="entry name" value="Transglut_core"/>
    <property type="match status" value="1"/>
</dbReference>
<dbReference type="SMART" id="SM00460">
    <property type="entry name" value="TGc"/>
    <property type="match status" value="1"/>
</dbReference>
<dbReference type="InterPro" id="IPR038765">
    <property type="entry name" value="Papain-like_cys_pep_sf"/>
</dbReference>
<protein>
    <submittedName>
        <fullName evidence="2">Transglutaminase-like enzyme, putative cysteine protease</fullName>
    </submittedName>
</protein>
<accession>A0A1G8BW13</accession>
<proteinExistence type="predicted"/>
<dbReference type="EMBL" id="FNBE01000021">
    <property type="protein sequence ID" value="SDH37371.1"/>
    <property type="molecule type" value="Genomic_DNA"/>
</dbReference>
<dbReference type="Gene3D" id="3.10.620.30">
    <property type="match status" value="1"/>
</dbReference>
<evidence type="ECO:0000313" key="3">
    <source>
        <dbReference type="Proteomes" id="UP000198967"/>
    </source>
</evidence>
<dbReference type="Pfam" id="PF08379">
    <property type="entry name" value="Bact_transglu_N"/>
    <property type="match status" value="1"/>
</dbReference>
<reference evidence="2 3" key="1">
    <citation type="submission" date="2016-10" db="EMBL/GenBank/DDBJ databases">
        <authorList>
            <person name="de Groot N.N."/>
        </authorList>
    </citation>
    <scope>NUCLEOTIDE SEQUENCE [LARGE SCALE GENOMIC DNA]</scope>
    <source>
        <strain evidence="2 3">CGMCC 4.3143</strain>
    </source>
</reference>
<dbReference type="OrthoDB" id="9804023at2"/>
<sequence>MGWRIRVVHETGYKYSSPVHETYNEVRLTPRSDQHQNVIVSRVETVPATRSYRYEDYWGTQVTAFDLHAPHTELLVTGISVVETGDDSEPVREADWDELASEPVRDRYTEMLEFTDYVSRDPELSKIAKSLKKGKEPADAVLAACEWVREAMTYQPGTTGVHTSAIQAWEAGKGVCQDYAHLTLVLLREMGIPARYVSGYLLPKKDVKVGATVSGQSHAWIEARTGGWWGFDPTNGIPIGARHVWVAVGRDYADVSPLKGIYSGGSAETLDVTVDMTRLA</sequence>
<evidence type="ECO:0000259" key="1">
    <source>
        <dbReference type="SMART" id="SM00460"/>
    </source>
</evidence>
<dbReference type="Proteomes" id="UP000198967">
    <property type="component" value="Unassembled WGS sequence"/>
</dbReference>
<keyword evidence="3" id="KW-1185">Reference proteome</keyword>
<dbReference type="InterPro" id="IPR013589">
    <property type="entry name" value="Bac_transglu_N"/>
</dbReference>
<dbReference type="InterPro" id="IPR002931">
    <property type="entry name" value="Transglutaminase-like"/>
</dbReference>